<feature type="region of interest" description="Disordered" evidence="1">
    <location>
        <begin position="371"/>
        <end position="442"/>
    </location>
</feature>
<feature type="transmembrane region" description="Helical" evidence="2">
    <location>
        <begin position="149"/>
        <end position="170"/>
    </location>
</feature>
<sequence length="442" mass="48001">MRHASLLTIILLVGVYVGAQSNECSDGLSVLNNQQGQTPCNVSSEVLKPCQSGFYPVSHCACNLIAYNLASACNVCTNTNATTTWPNWLQHNSCPSNATDPSPSLPDDYGLQGVSIPGWAKAKLTSDHDFNLPAALIIASDRSWSRIQIIVPVVVGVSVALLAAGIFLFYRLRRRRSWRARLPFGAKRVRRRSHRKDPDWEIENDVAQEVQMGSLSGASERAQLSHQDDDDDDGERPRISHNRSGSASSLLSMLPLPGPRHAAPNPISTFFGRLTRYKSGFRKSPEYRAAQVRPRDIDRRWVIEGSAPPTRAATFETAVEPPGTEATRPQGLQKGANGVNAAHGVELAEEEPEEGEESVLLISRNPGEDFTLLDSDLGASPVTSTATHTLEGGISTPPRENATLSPSGSPRAPRRLDPWQSSPLPSIPSVSPLTLPPSRHWP</sequence>
<feature type="chain" id="PRO_5034124071" evidence="3">
    <location>
        <begin position="22"/>
        <end position="442"/>
    </location>
</feature>
<keyword evidence="2" id="KW-1133">Transmembrane helix</keyword>
<evidence type="ECO:0000313" key="5">
    <source>
        <dbReference type="Proteomes" id="UP000250043"/>
    </source>
</evidence>
<dbReference type="EMBL" id="KV722447">
    <property type="protein sequence ID" value="OCH88644.1"/>
    <property type="molecule type" value="Genomic_DNA"/>
</dbReference>
<feature type="compositionally biased region" description="Low complexity" evidence="1">
    <location>
        <begin position="421"/>
        <end position="442"/>
    </location>
</feature>
<dbReference type="Proteomes" id="UP000250043">
    <property type="component" value="Unassembled WGS sequence"/>
</dbReference>
<dbReference type="OrthoDB" id="2576311at2759"/>
<organism evidence="4 5">
    <name type="scientific">Obba rivulosa</name>
    <dbReference type="NCBI Taxonomy" id="1052685"/>
    <lineage>
        <taxon>Eukaryota</taxon>
        <taxon>Fungi</taxon>
        <taxon>Dikarya</taxon>
        <taxon>Basidiomycota</taxon>
        <taxon>Agaricomycotina</taxon>
        <taxon>Agaricomycetes</taxon>
        <taxon>Polyporales</taxon>
        <taxon>Gelatoporiaceae</taxon>
        <taxon>Obba</taxon>
    </lineage>
</organism>
<keyword evidence="3" id="KW-0732">Signal</keyword>
<keyword evidence="5" id="KW-1185">Reference proteome</keyword>
<evidence type="ECO:0000256" key="1">
    <source>
        <dbReference type="SAM" id="MobiDB-lite"/>
    </source>
</evidence>
<feature type="region of interest" description="Disordered" evidence="1">
    <location>
        <begin position="215"/>
        <end position="259"/>
    </location>
</feature>
<gene>
    <name evidence="4" type="ORF">OBBRIDRAFT_70745</name>
</gene>
<name>A0A8E2DK96_9APHY</name>
<protein>
    <submittedName>
        <fullName evidence="4">Uncharacterized protein</fullName>
    </submittedName>
</protein>
<proteinExistence type="predicted"/>
<accession>A0A8E2DK96</accession>
<evidence type="ECO:0000313" key="4">
    <source>
        <dbReference type="EMBL" id="OCH88644.1"/>
    </source>
</evidence>
<dbReference type="AlphaFoldDB" id="A0A8E2DK96"/>
<evidence type="ECO:0000256" key="2">
    <source>
        <dbReference type="SAM" id="Phobius"/>
    </source>
</evidence>
<evidence type="ECO:0000256" key="3">
    <source>
        <dbReference type="SAM" id="SignalP"/>
    </source>
</evidence>
<feature type="compositionally biased region" description="Low complexity" evidence="1">
    <location>
        <begin position="244"/>
        <end position="255"/>
    </location>
</feature>
<feature type="compositionally biased region" description="Polar residues" evidence="1">
    <location>
        <begin position="215"/>
        <end position="225"/>
    </location>
</feature>
<keyword evidence="2" id="KW-0472">Membrane</keyword>
<keyword evidence="2" id="KW-0812">Transmembrane</keyword>
<feature type="signal peptide" evidence="3">
    <location>
        <begin position="1"/>
        <end position="21"/>
    </location>
</feature>
<reference evidence="4 5" key="1">
    <citation type="submission" date="2016-07" db="EMBL/GenBank/DDBJ databases">
        <title>Draft genome of the white-rot fungus Obba rivulosa 3A-2.</title>
        <authorList>
            <consortium name="DOE Joint Genome Institute"/>
            <person name="Miettinen O."/>
            <person name="Riley R."/>
            <person name="Acob R."/>
            <person name="Barry K."/>
            <person name="Cullen D."/>
            <person name="De Vries R."/>
            <person name="Hainaut M."/>
            <person name="Hatakka A."/>
            <person name="Henrissat B."/>
            <person name="Hilden K."/>
            <person name="Kuo R."/>
            <person name="Labutti K."/>
            <person name="Lipzen A."/>
            <person name="Makela M.R."/>
            <person name="Sandor L."/>
            <person name="Spatafora J.W."/>
            <person name="Grigoriev I.V."/>
            <person name="Hibbett D.S."/>
        </authorList>
    </citation>
    <scope>NUCLEOTIDE SEQUENCE [LARGE SCALE GENOMIC DNA]</scope>
    <source>
        <strain evidence="4 5">3A-2</strain>
    </source>
</reference>